<dbReference type="InterPro" id="IPR016181">
    <property type="entry name" value="Acyl_CoA_acyltransferase"/>
</dbReference>
<dbReference type="Gene3D" id="3.40.630.30">
    <property type="match status" value="1"/>
</dbReference>
<organism evidence="4 5">
    <name type="scientific">Microvirga splendida</name>
    <dbReference type="NCBI Taxonomy" id="2795727"/>
    <lineage>
        <taxon>Bacteria</taxon>
        <taxon>Pseudomonadati</taxon>
        <taxon>Pseudomonadota</taxon>
        <taxon>Alphaproteobacteria</taxon>
        <taxon>Hyphomicrobiales</taxon>
        <taxon>Methylobacteriaceae</taxon>
        <taxon>Microvirga</taxon>
    </lineage>
</organism>
<dbReference type="PANTHER" id="PTHR43800:SF1">
    <property type="entry name" value="PEPTIDYL-LYSINE N-ACETYLTRANSFERASE YJAB"/>
    <property type="match status" value="1"/>
</dbReference>
<evidence type="ECO:0000256" key="1">
    <source>
        <dbReference type="ARBA" id="ARBA00022679"/>
    </source>
</evidence>
<name>A0ABS0XX76_9HYPH</name>
<dbReference type="SUPFAM" id="SSF55729">
    <property type="entry name" value="Acyl-CoA N-acyltransferases (Nat)"/>
    <property type="match status" value="1"/>
</dbReference>
<gene>
    <name evidence="4" type="ORF">JAO75_04375</name>
</gene>
<sequence length="207" mass="23089">MTSASAAALNLNGYTDLPPGKIATVVTYLEMREPPDLPSIQRPESWTLQRIDHDRPRYRSLFRAVGEPWLWFSRAVMTDDKLAAILDDPKVEAYALHDGTGDVGLLELDFRTENEVELAFLGLVPGFIGQGAGRFLMNEAIRHAFARPTQRFYVHTCTLDSASALAFYIRSGFTPYRRAIEVADDPRLHGFLPREAAPHVPLLPPAA</sequence>
<feature type="domain" description="N-acetyltransferase" evidence="3">
    <location>
        <begin position="26"/>
        <end position="198"/>
    </location>
</feature>
<dbReference type="EMBL" id="JAELXT010000003">
    <property type="protein sequence ID" value="MBJ6124639.1"/>
    <property type="molecule type" value="Genomic_DNA"/>
</dbReference>
<proteinExistence type="predicted"/>
<dbReference type="PANTHER" id="PTHR43800">
    <property type="entry name" value="PEPTIDYL-LYSINE N-ACETYLTRANSFERASE YJAB"/>
    <property type="match status" value="1"/>
</dbReference>
<keyword evidence="2" id="KW-0012">Acyltransferase</keyword>
<dbReference type="Pfam" id="PF00583">
    <property type="entry name" value="Acetyltransf_1"/>
    <property type="match status" value="1"/>
</dbReference>
<reference evidence="5" key="1">
    <citation type="submission" date="2020-12" db="EMBL/GenBank/DDBJ databases">
        <title>Hymenobacter sp.</title>
        <authorList>
            <person name="Kim M.K."/>
        </authorList>
    </citation>
    <scope>NUCLEOTIDE SEQUENCE [LARGE SCALE GENOMIC DNA]</scope>
    <source>
        <strain evidence="5">BT325</strain>
    </source>
</reference>
<dbReference type="CDD" id="cd04301">
    <property type="entry name" value="NAT_SF"/>
    <property type="match status" value="1"/>
</dbReference>
<dbReference type="PROSITE" id="PS51186">
    <property type="entry name" value="GNAT"/>
    <property type="match status" value="1"/>
</dbReference>
<keyword evidence="1" id="KW-0808">Transferase</keyword>
<evidence type="ECO:0000259" key="3">
    <source>
        <dbReference type="PROSITE" id="PS51186"/>
    </source>
</evidence>
<evidence type="ECO:0000313" key="5">
    <source>
        <dbReference type="Proteomes" id="UP000620670"/>
    </source>
</evidence>
<comment type="caution">
    <text evidence="4">The sequence shown here is derived from an EMBL/GenBank/DDBJ whole genome shotgun (WGS) entry which is preliminary data.</text>
</comment>
<keyword evidence="5" id="KW-1185">Reference proteome</keyword>
<protein>
    <submittedName>
        <fullName evidence="4">GNAT family N-acetyltransferase</fullName>
    </submittedName>
</protein>
<dbReference type="RefSeq" id="WP_199047000.1">
    <property type="nucleotide sequence ID" value="NZ_JAELXT010000003.1"/>
</dbReference>
<accession>A0ABS0XX76</accession>
<evidence type="ECO:0000256" key="2">
    <source>
        <dbReference type="ARBA" id="ARBA00023315"/>
    </source>
</evidence>
<evidence type="ECO:0000313" key="4">
    <source>
        <dbReference type="EMBL" id="MBJ6124639.1"/>
    </source>
</evidence>
<dbReference type="Proteomes" id="UP000620670">
    <property type="component" value="Unassembled WGS sequence"/>
</dbReference>
<dbReference type="InterPro" id="IPR000182">
    <property type="entry name" value="GNAT_dom"/>
</dbReference>